<evidence type="ECO:0000256" key="1">
    <source>
        <dbReference type="ARBA" id="ARBA00008434"/>
    </source>
</evidence>
<evidence type="ECO:0000256" key="2">
    <source>
        <dbReference type="ARBA" id="ARBA00022980"/>
    </source>
</evidence>
<name>A0A8X8XES7_SALSN</name>
<reference evidence="5" key="2">
    <citation type="submission" date="2020-08" db="EMBL/GenBank/DDBJ databases">
        <title>Plant Genome Project.</title>
        <authorList>
            <person name="Zhang R.-G."/>
        </authorList>
    </citation>
    <scope>NUCLEOTIDE SEQUENCE</scope>
    <source>
        <strain evidence="5">Huo1</strain>
        <tissue evidence="5">Leaf</tissue>
    </source>
</reference>
<dbReference type="CDD" id="cd00353">
    <property type="entry name" value="Ribosomal_S15p_S13e"/>
    <property type="match status" value="1"/>
</dbReference>
<organism evidence="5">
    <name type="scientific">Salvia splendens</name>
    <name type="common">Scarlet sage</name>
    <dbReference type="NCBI Taxonomy" id="180675"/>
    <lineage>
        <taxon>Eukaryota</taxon>
        <taxon>Viridiplantae</taxon>
        <taxon>Streptophyta</taxon>
        <taxon>Embryophyta</taxon>
        <taxon>Tracheophyta</taxon>
        <taxon>Spermatophyta</taxon>
        <taxon>Magnoliopsida</taxon>
        <taxon>eudicotyledons</taxon>
        <taxon>Gunneridae</taxon>
        <taxon>Pentapetalae</taxon>
        <taxon>asterids</taxon>
        <taxon>lamiids</taxon>
        <taxon>Lamiales</taxon>
        <taxon>Lamiaceae</taxon>
        <taxon>Nepetoideae</taxon>
        <taxon>Mentheae</taxon>
        <taxon>Salviinae</taxon>
        <taxon>Salvia</taxon>
        <taxon>Salvia subgen. Calosphace</taxon>
        <taxon>core Calosphace</taxon>
    </lineage>
</organism>
<dbReference type="NCBIfam" id="TIGR00952">
    <property type="entry name" value="S15_bact"/>
    <property type="match status" value="1"/>
</dbReference>
<dbReference type="GO" id="GO:1990904">
    <property type="term" value="C:ribonucleoprotein complex"/>
    <property type="evidence" value="ECO:0007669"/>
    <property type="project" value="UniProtKB-KW"/>
</dbReference>
<keyword evidence="3" id="KW-0687">Ribonucleoprotein</keyword>
<gene>
    <name evidence="5" type="ORF">SASPL_125988</name>
</gene>
<dbReference type="InterPro" id="IPR000589">
    <property type="entry name" value="Ribosomal_uS15"/>
</dbReference>
<dbReference type="GO" id="GO:0003735">
    <property type="term" value="F:structural constituent of ribosome"/>
    <property type="evidence" value="ECO:0007669"/>
    <property type="project" value="InterPro"/>
</dbReference>
<dbReference type="Proteomes" id="UP000298416">
    <property type="component" value="Unassembled WGS sequence"/>
</dbReference>
<dbReference type="Pfam" id="PF00312">
    <property type="entry name" value="Ribosomal_S15"/>
    <property type="match status" value="1"/>
</dbReference>
<dbReference type="AlphaFoldDB" id="A0A8X8XES7"/>
<evidence type="ECO:0000313" key="6">
    <source>
        <dbReference type="Proteomes" id="UP000298416"/>
    </source>
</evidence>
<evidence type="ECO:0000256" key="3">
    <source>
        <dbReference type="ARBA" id="ARBA00023274"/>
    </source>
</evidence>
<comment type="similarity">
    <text evidence="1">Belongs to the universal ribosomal protein uS15 family.</text>
</comment>
<proteinExistence type="inferred from homology"/>
<dbReference type="GO" id="GO:0005737">
    <property type="term" value="C:cytoplasm"/>
    <property type="evidence" value="ECO:0007669"/>
    <property type="project" value="UniProtKB-ARBA"/>
</dbReference>
<keyword evidence="6" id="KW-1185">Reference proteome</keyword>
<keyword evidence="2" id="KW-0689">Ribosomal protein</keyword>
<dbReference type="InterPro" id="IPR009068">
    <property type="entry name" value="uS15_NS1_RNA-bd_sf"/>
</dbReference>
<dbReference type="PANTHER" id="PTHR47546">
    <property type="entry name" value="S15/NS1, RNA-BINDING PROTEIN"/>
    <property type="match status" value="1"/>
</dbReference>
<dbReference type="SUPFAM" id="SSF47060">
    <property type="entry name" value="S15/NS1 RNA-binding domain"/>
    <property type="match status" value="1"/>
</dbReference>
<dbReference type="HAMAP" id="MF_01343_B">
    <property type="entry name" value="Ribosomal_uS15_B"/>
    <property type="match status" value="1"/>
</dbReference>
<dbReference type="EMBL" id="PNBA02000009">
    <property type="protein sequence ID" value="KAG6413280.1"/>
    <property type="molecule type" value="Genomic_DNA"/>
</dbReference>
<dbReference type="Gene3D" id="1.10.287.10">
    <property type="entry name" value="S15/NS1, RNA-binding"/>
    <property type="match status" value="1"/>
</dbReference>
<dbReference type="PANTHER" id="PTHR47546:SF3">
    <property type="entry name" value="30S RIBOSOMAL PROTEIN S15, CHLOROPLASTIC"/>
    <property type="match status" value="1"/>
</dbReference>
<comment type="caution">
    <text evidence="5">The sequence shown here is derived from an EMBL/GenBank/DDBJ whole genome shotgun (WGS) entry which is preliminary data.</text>
</comment>
<sequence>MSKPPSKIATLLAALSHFPAVVPRTRCVSASRSSAPAPRRRRVPSINTFRCTSSKRRTSNPRVKTPAIGLVSVPVTVITHSNPFAQALEGSPLIRRRFRILPWEMSERLAKVREAQHEEMGNRAGLPHVVADGLYKIHKDSLQKEKQKGPLANEHGSWEISQLSKHLGWLWDILGKDITECIGNQDELGNCIYNDSIVSISCLLNVSSAEKLKLEIEKVRDEFKMSESDCGSPRVQVAQLTTKIKHLSTVLHKKDKHSTRGFLAMVQRRKKLLKYLRRTDWDSYYCLVLSKLGLRDNPDVKA</sequence>
<evidence type="ECO:0000256" key="4">
    <source>
        <dbReference type="ARBA" id="ARBA00035250"/>
    </source>
</evidence>
<dbReference type="GO" id="GO:0006412">
    <property type="term" value="P:translation"/>
    <property type="evidence" value="ECO:0007669"/>
    <property type="project" value="InterPro"/>
</dbReference>
<dbReference type="InterPro" id="IPR005290">
    <property type="entry name" value="Ribosomal_uS15_bac-type"/>
</dbReference>
<reference evidence="5" key="1">
    <citation type="submission" date="2018-01" db="EMBL/GenBank/DDBJ databases">
        <authorList>
            <person name="Mao J.F."/>
        </authorList>
    </citation>
    <scope>NUCLEOTIDE SEQUENCE</scope>
    <source>
        <strain evidence="5">Huo1</strain>
        <tissue evidence="5">Leaf</tissue>
    </source>
</reference>
<dbReference type="GO" id="GO:0005840">
    <property type="term" value="C:ribosome"/>
    <property type="evidence" value="ECO:0007669"/>
    <property type="project" value="UniProtKB-KW"/>
</dbReference>
<evidence type="ECO:0000313" key="5">
    <source>
        <dbReference type="EMBL" id="KAG6413280.1"/>
    </source>
</evidence>
<accession>A0A8X8XES7</accession>
<protein>
    <recommendedName>
        <fullName evidence="4">Small ribosomal subunit protein uS15c</fullName>
    </recommendedName>
</protein>
<dbReference type="SMART" id="SM01387">
    <property type="entry name" value="Ribosomal_S15"/>
    <property type="match status" value="1"/>
</dbReference>